<evidence type="ECO:0000256" key="7">
    <source>
        <dbReference type="PROSITE-ProRule" id="PRU01360"/>
    </source>
</evidence>
<keyword evidence="5 7" id="KW-0472">Membrane</keyword>
<name>A0A1G8P9B8_9BURK</name>
<gene>
    <name evidence="8" type="ORF">SAMN05216466_1437</name>
</gene>
<keyword evidence="4 7" id="KW-0812">Transmembrane</keyword>
<keyword evidence="3 7" id="KW-1134">Transmembrane beta strand</keyword>
<dbReference type="GO" id="GO:0009279">
    <property type="term" value="C:cell outer membrane"/>
    <property type="evidence" value="ECO:0007669"/>
    <property type="project" value="UniProtKB-SubCell"/>
</dbReference>
<dbReference type="SUPFAM" id="SSF56935">
    <property type="entry name" value="Porins"/>
    <property type="match status" value="1"/>
</dbReference>
<evidence type="ECO:0000313" key="8">
    <source>
        <dbReference type="EMBL" id="SDI89089.1"/>
    </source>
</evidence>
<dbReference type="PANTHER" id="PTHR32552:SF74">
    <property type="entry name" value="HYDROXAMATE SIDEROPHORE RECEPTOR FHUE"/>
    <property type="match status" value="1"/>
</dbReference>
<sequence length="97" mass="11216">MSRVFKLWTTYRLMQGFLNGVTIGGGMLAQSWITRGIEQGGYAIFNAQVGYRFTKHLDASLTLNNMFNREYYIRPPGNFFSEFGDRRNVMLTLRSAF</sequence>
<dbReference type="Gene3D" id="2.40.170.20">
    <property type="entry name" value="TonB-dependent receptor, beta-barrel domain"/>
    <property type="match status" value="1"/>
</dbReference>
<protein>
    <submittedName>
        <fullName evidence="8">Outer-membrane receptor for ferric coprogen and ferric-rhodotorulic acid</fullName>
    </submittedName>
</protein>
<dbReference type="RefSeq" id="WP_244106679.1">
    <property type="nucleotide sequence ID" value="NZ_CADERL010000051.1"/>
</dbReference>
<organism evidence="8 9">
    <name type="scientific">Paraburkholderia phenazinium</name>
    <dbReference type="NCBI Taxonomy" id="60549"/>
    <lineage>
        <taxon>Bacteria</taxon>
        <taxon>Pseudomonadati</taxon>
        <taxon>Pseudomonadota</taxon>
        <taxon>Betaproteobacteria</taxon>
        <taxon>Burkholderiales</taxon>
        <taxon>Burkholderiaceae</taxon>
        <taxon>Paraburkholderia</taxon>
    </lineage>
</organism>
<evidence type="ECO:0000256" key="5">
    <source>
        <dbReference type="ARBA" id="ARBA00023136"/>
    </source>
</evidence>
<dbReference type="InterPro" id="IPR039426">
    <property type="entry name" value="TonB-dep_rcpt-like"/>
</dbReference>
<keyword evidence="2 7" id="KW-0813">Transport</keyword>
<dbReference type="GO" id="GO:0015344">
    <property type="term" value="F:siderophore uptake transmembrane transporter activity"/>
    <property type="evidence" value="ECO:0007669"/>
    <property type="project" value="TreeGrafter"/>
</dbReference>
<evidence type="ECO:0000256" key="6">
    <source>
        <dbReference type="ARBA" id="ARBA00023237"/>
    </source>
</evidence>
<dbReference type="InterPro" id="IPR036942">
    <property type="entry name" value="Beta-barrel_TonB_sf"/>
</dbReference>
<evidence type="ECO:0000256" key="2">
    <source>
        <dbReference type="ARBA" id="ARBA00022448"/>
    </source>
</evidence>
<proteinExistence type="inferred from homology"/>
<evidence type="ECO:0000313" key="9">
    <source>
        <dbReference type="Proteomes" id="UP000199706"/>
    </source>
</evidence>
<keyword evidence="8" id="KW-0675">Receptor</keyword>
<dbReference type="PANTHER" id="PTHR32552">
    <property type="entry name" value="FERRICHROME IRON RECEPTOR-RELATED"/>
    <property type="match status" value="1"/>
</dbReference>
<evidence type="ECO:0000256" key="3">
    <source>
        <dbReference type="ARBA" id="ARBA00022452"/>
    </source>
</evidence>
<comment type="similarity">
    <text evidence="7">Belongs to the TonB-dependent receptor family.</text>
</comment>
<comment type="subcellular location">
    <subcellularLocation>
        <location evidence="1 7">Cell outer membrane</location>
        <topology evidence="1 7">Multi-pass membrane protein</topology>
    </subcellularLocation>
</comment>
<keyword evidence="6 7" id="KW-0998">Cell outer membrane</keyword>
<reference evidence="8 9" key="1">
    <citation type="submission" date="2016-10" db="EMBL/GenBank/DDBJ databases">
        <authorList>
            <person name="de Groot N.N."/>
        </authorList>
    </citation>
    <scope>NUCLEOTIDE SEQUENCE [LARGE SCALE GENOMIC DNA]</scope>
    <source>
        <strain evidence="8 9">LMG 2247</strain>
    </source>
</reference>
<dbReference type="Proteomes" id="UP000199706">
    <property type="component" value="Unassembled WGS sequence"/>
</dbReference>
<evidence type="ECO:0000256" key="1">
    <source>
        <dbReference type="ARBA" id="ARBA00004571"/>
    </source>
</evidence>
<evidence type="ECO:0000256" key="4">
    <source>
        <dbReference type="ARBA" id="ARBA00022692"/>
    </source>
</evidence>
<dbReference type="PROSITE" id="PS52016">
    <property type="entry name" value="TONB_DEPENDENT_REC_3"/>
    <property type="match status" value="1"/>
</dbReference>
<dbReference type="EMBL" id="FNCJ01000043">
    <property type="protein sequence ID" value="SDI89089.1"/>
    <property type="molecule type" value="Genomic_DNA"/>
</dbReference>
<accession>A0A1G8P9B8</accession>
<dbReference type="AlphaFoldDB" id="A0A1G8P9B8"/>